<dbReference type="AlphaFoldDB" id="A0A5C6FCA2"/>
<dbReference type="Pfam" id="PF10672">
    <property type="entry name" value="Methyltrans_SAM"/>
    <property type="match status" value="1"/>
</dbReference>
<dbReference type="Proteomes" id="UP000317977">
    <property type="component" value="Unassembled WGS sequence"/>
</dbReference>
<evidence type="ECO:0000259" key="4">
    <source>
        <dbReference type="Pfam" id="PF10672"/>
    </source>
</evidence>
<name>A0A5C6FCA2_9BACT</name>
<gene>
    <name evidence="5" type="primary">rlmK</name>
    <name evidence="5" type="ORF">Poly59_01660</name>
</gene>
<keyword evidence="1 5" id="KW-0489">Methyltransferase</keyword>
<comment type="caution">
    <text evidence="5">The sequence shown here is derived from an EMBL/GenBank/DDBJ whole genome shotgun (WGS) entry which is preliminary data.</text>
</comment>
<dbReference type="CDD" id="cd02440">
    <property type="entry name" value="AdoMet_MTases"/>
    <property type="match status" value="1"/>
</dbReference>
<dbReference type="InterPro" id="IPR019614">
    <property type="entry name" value="SAM-dep_methyl-trfase"/>
</dbReference>
<feature type="domain" description="S-adenosylmethionine-dependent methyltransferase" evidence="4">
    <location>
        <begin position="56"/>
        <end position="242"/>
    </location>
</feature>
<dbReference type="GO" id="GO:0032259">
    <property type="term" value="P:methylation"/>
    <property type="evidence" value="ECO:0007669"/>
    <property type="project" value="UniProtKB-KW"/>
</dbReference>
<dbReference type="Gene3D" id="3.40.50.150">
    <property type="entry name" value="Vaccinia Virus protein VP39"/>
    <property type="match status" value="1"/>
</dbReference>
<dbReference type="EC" id="2.1.1.264" evidence="5"/>
<accession>A0A5C6FCA2</accession>
<dbReference type="OrthoDB" id="9809404at2"/>
<sequence length="317" mass="36993">MNDKTIRQTTEFAARLGKRAKHFRKWPTKRGITCFRIYERDIPEIPLVIDRYDDCLHITEYERPHDRDDDEHEEWLDLMASTAAATLDVDPDKVFFKRRSRQRGKTQHEKVDQSEHRMEVTEGGLKFLVNLRDYVDTGLFLDHRNTRSMIREAAPGKSFLNLFCYTGSFTVYAAAGGATKTASVDLSKNYLQWAKANMNRNGFDGDDHRFIAADAREFVTNHSPGPHYDLVVVDPPTFSNSKRMDDDWTVQDDAMDLLHGILKLMPDGGVMYFSNNFRQFKFDRQSIYVSEAHEISNQTVPEDFRNKRIHRCWRIVK</sequence>
<evidence type="ECO:0000256" key="2">
    <source>
        <dbReference type="ARBA" id="ARBA00022679"/>
    </source>
</evidence>
<proteinExistence type="predicted"/>
<organism evidence="5 6">
    <name type="scientific">Rubripirellula reticaptiva</name>
    <dbReference type="NCBI Taxonomy" id="2528013"/>
    <lineage>
        <taxon>Bacteria</taxon>
        <taxon>Pseudomonadati</taxon>
        <taxon>Planctomycetota</taxon>
        <taxon>Planctomycetia</taxon>
        <taxon>Pirellulales</taxon>
        <taxon>Pirellulaceae</taxon>
        <taxon>Rubripirellula</taxon>
    </lineage>
</organism>
<dbReference type="GO" id="GO:0008168">
    <property type="term" value="F:methyltransferase activity"/>
    <property type="evidence" value="ECO:0007669"/>
    <property type="project" value="UniProtKB-KW"/>
</dbReference>
<keyword evidence="3" id="KW-0949">S-adenosyl-L-methionine</keyword>
<evidence type="ECO:0000313" key="5">
    <source>
        <dbReference type="EMBL" id="TWU57259.1"/>
    </source>
</evidence>
<dbReference type="EMBL" id="SJPX01000001">
    <property type="protein sequence ID" value="TWU57259.1"/>
    <property type="molecule type" value="Genomic_DNA"/>
</dbReference>
<dbReference type="SUPFAM" id="SSF53335">
    <property type="entry name" value="S-adenosyl-L-methionine-dependent methyltransferases"/>
    <property type="match status" value="1"/>
</dbReference>
<keyword evidence="6" id="KW-1185">Reference proteome</keyword>
<dbReference type="RefSeq" id="WP_146532190.1">
    <property type="nucleotide sequence ID" value="NZ_SJPX01000001.1"/>
</dbReference>
<evidence type="ECO:0000313" key="6">
    <source>
        <dbReference type="Proteomes" id="UP000317977"/>
    </source>
</evidence>
<dbReference type="PANTHER" id="PTHR43042">
    <property type="entry name" value="SAM-DEPENDENT METHYLTRANSFERASE"/>
    <property type="match status" value="1"/>
</dbReference>
<dbReference type="InterPro" id="IPR029063">
    <property type="entry name" value="SAM-dependent_MTases_sf"/>
</dbReference>
<evidence type="ECO:0000256" key="1">
    <source>
        <dbReference type="ARBA" id="ARBA00022603"/>
    </source>
</evidence>
<protein>
    <submittedName>
        <fullName evidence="5">Ribosomal RNA large subunit methyltransferase K</fullName>
        <ecNumber evidence="5">2.1.1.264</ecNumber>
    </submittedName>
</protein>
<dbReference type="PANTHER" id="PTHR43042:SF3">
    <property type="entry name" value="RIBOSOMAL RNA LARGE SUBUNIT METHYLTRANSFERASE YWBD-RELATED"/>
    <property type="match status" value="1"/>
</dbReference>
<dbReference type="Gene3D" id="3.30.750.80">
    <property type="entry name" value="RNA methyltransferase domain (HRMD) like"/>
    <property type="match status" value="1"/>
</dbReference>
<reference evidence="5 6" key="1">
    <citation type="submission" date="2019-02" db="EMBL/GenBank/DDBJ databases">
        <title>Deep-cultivation of Planctomycetes and their phenomic and genomic characterization uncovers novel biology.</title>
        <authorList>
            <person name="Wiegand S."/>
            <person name="Jogler M."/>
            <person name="Boedeker C."/>
            <person name="Pinto D."/>
            <person name="Vollmers J."/>
            <person name="Rivas-Marin E."/>
            <person name="Kohn T."/>
            <person name="Peeters S.H."/>
            <person name="Heuer A."/>
            <person name="Rast P."/>
            <person name="Oberbeckmann S."/>
            <person name="Bunk B."/>
            <person name="Jeske O."/>
            <person name="Meyerdierks A."/>
            <person name="Storesund J.E."/>
            <person name="Kallscheuer N."/>
            <person name="Luecker S."/>
            <person name="Lage O.M."/>
            <person name="Pohl T."/>
            <person name="Merkel B.J."/>
            <person name="Hornburger P."/>
            <person name="Mueller R.-W."/>
            <person name="Bruemmer F."/>
            <person name="Labrenz M."/>
            <person name="Spormann A.M."/>
            <person name="Op Den Camp H."/>
            <person name="Overmann J."/>
            <person name="Amann R."/>
            <person name="Jetten M.S.M."/>
            <person name="Mascher T."/>
            <person name="Medema M.H."/>
            <person name="Devos D.P."/>
            <person name="Kaster A.-K."/>
            <person name="Ovreas L."/>
            <person name="Rohde M."/>
            <person name="Galperin M.Y."/>
            <person name="Jogler C."/>
        </authorList>
    </citation>
    <scope>NUCLEOTIDE SEQUENCE [LARGE SCALE GENOMIC DNA]</scope>
    <source>
        <strain evidence="5 6">Poly59</strain>
    </source>
</reference>
<keyword evidence="2 5" id="KW-0808">Transferase</keyword>
<evidence type="ECO:0000256" key="3">
    <source>
        <dbReference type="ARBA" id="ARBA00022691"/>
    </source>
</evidence>